<organism evidence="5 6">
    <name type="scientific">Spizella passerina</name>
    <name type="common">Chipping sparrow</name>
    <dbReference type="NCBI Taxonomy" id="40210"/>
    <lineage>
        <taxon>Eukaryota</taxon>
        <taxon>Metazoa</taxon>
        <taxon>Chordata</taxon>
        <taxon>Craniata</taxon>
        <taxon>Vertebrata</taxon>
        <taxon>Euteleostomi</taxon>
        <taxon>Archelosauria</taxon>
        <taxon>Archosauria</taxon>
        <taxon>Dinosauria</taxon>
        <taxon>Saurischia</taxon>
        <taxon>Theropoda</taxon>
        <taxon>Coelurosauria</taxon>
        <taxon>Aves</taxon>
        <taxon>Neognathae</taxon>
        <taxon>Neoaves</taxon>
        <taxon>Telluraves</taxon>
        <taxon>Australaves</taxon>
        <taxon>Passeriformes</taxon>
        <taxon>Passerellidae</taxon>
        <taxon>Spizella</taxon>
    </lineage>
</organism>
<reference evidence="5" key="1">
    <citation type="submission" date="2020-02" db="EMBL/GenBank/DDBJ databases">
        <title>Bird 10,000 Genomes (B10K) Project - Family phase.</title>
        <authorList>
            <person name="Zhang G."/>
        </authorList>
    </citation>
    <scope>NUCLEOTIDE SEQUENCE</scope>
    <source>
        <strain evidence="5">B10K-DU-023-52</strain>
        <tissue evidence="5">Mixed tissue sample</tissue>
    </source>
</reference>
<gene>
    <name evidence="5" type="primary">Sult1d1</name>
    <name evidence="5" type="ORF">SPIPAS_R09617</name>
</gene>
<feature type="non-terminal residue" evidence="5">
    <location>
        <position position="76"/>
    </location>
</feature>
<feature type="non-terminal residue" evidence="5">
    <location>
        <position position="1"/>
    </location>
</feature>
<name>A0A852K5U8_SPIPA</name>
<evidence type="ECO:0000259" key="4">
    <source>
        <dbReference type="Pfam" id="PF00685"/>
    </source>
</evidence>
<evidence type="ECO:0000313" key="6">
    <source>
        <dbReference type="Proteomes" id="UP000618746"/>
    </source>
</evidence>
<keyword evidence="2 3" id="KW-0808">Transferase</keyword>
<protein>
    <recommendedName>
        <fullName evidence="3">Sulfotransferase</fullName>
        <ecNumber evidence="3">2.8.2.-</ecNumber>
    </recommendedName>
</protein>
<evidence type="ECO:0000256" key="1">
    <source>
        <dbReference type="ARBA" id="ARBA00005771"/>
    </source>
</evidence>
<dbReference type="GO" id="GO:0008146">
    <property type="term" value="F:sulfotransferase activity"/>
    <property type="evidence" value="ECO:0007669"/>
    <property type="project" value="InterPro"/>
</dbReference>
<dbReference type="PANTHER" id="PTHR11783">
    <property type="entry name" value="SULFOTRANSFERASE SULT"/>
    <property type="match status" value="1"/>
</dbReference>
<dbReference type="InterPro" id="IPR027417">
    <property type="entry name" value="P-loop_NTPase"/>
</dbReference>
<dbReference type="InterPro" id="IPR000863">
    <property type="entry name" value="Sulfotransferase_dom"/>
</dbReference>
<dbReference type="EC" id="2.8.2.-" evidence="3"/>
<dbReference type="Pfam" id="PF00685">
    <property type="entry name" value="Sulfotransfer_1"/>
    <property type="match status" value="1"/>
</dbReference>
<proteinExistence type="inferred from homology"/>
<keyword evidence="6" id="KW-1185">Reference proteome</keyword>
<dbReference type="AlphaFoldDB" id="A0A852K5U8"/>
<dbReference type="OrthoDB" id="205623at2759"/>
<comment type="caution">
    <text evidence="5">The sequence shown here is derived from an EMBL/GenBank/DDBJ whole genome shotgun (WGS) entry which is preliminary data.</text>
</comment>
<evidence type="ECO:0000256" key="2">
    <source>
        <dbReference type="ARBA" id="ARBA00022679"/>
    </source>
</evidence>
<evidence type="ECO:0000256" key="3">
    <source>
        <dbReference type="RuleBase" id="RU361155"/>
    </source>
</evidence>
<dbReference type="Gene3D" id="3.40.50.300">
    <property type="entry name" value="P-loop containing nucleotide triphosphate hydrolases"/>
    <property type="match status" value="1"/>
</dbReference>
<feature type="domain" description="Sulfotransferase" evidence="4">
    <location>
        <begin position="5"/>
        <end position="75"/>
    </location>
</feature>
<comment type="similarity">
    <text evidence="1 3">Belongs to the sulfotransferase 1 family.</text>
</comment>
<dbReference type="EMBL" id="WBNQ01579414">
    <property type="protein sequence ID" value="NXX72678.1"/>
    <property type="molecule type" value="Genomic_DNA"/>
</dbReference>
<dbReference type="SUPFAM" id="SSF52540">
    <property type="entry name" value="P-loop containing nucleoside triphosphate hydrolases"/>
    <property type="match status" value="1"/>
</dbReference>
<accession>A0A852K5U8</accession>
<sequence>VGRRHHSVPSKHILGSLQIIYMARNPKDVVISYYYFHRMAKIHQDPGTKAEFLENFMAGKVPYGSWYDHVRGWWEK</sequence>
<dbReference type="Proteomes" id="UP000618746">
    <property type="component" value="Unassembled WGS sequence"/>
</dbReference>
<evidence type="ECO:0000313" key="5">
    <source>
        <dbReference type="EMBL" id="NXX72678.1"/>
    </source>
</evidence>